<proteinExistence type="predicted"/>
<dbReference type="CDD" id="cd00093">
    <property type="entry name" value="HTH_XRE"/>
    <property type="match status" value="1"/>
</dbReference>
<dbReference type="InterPro" id="IPR010982">
    <property type="entry name" value="Lambda_DNA-bd_dom_sf"/>
</dbReference>
<organism evidence="2 3">
    <name type="scientific">Roseobacter litoralis (strain ATCC 49566 / DSM 6996 / JCM 21268 / NBRC 15278 / OCh 149)</name>
    <dbReference type="NCBI Taxonomy" id="391595"/>
    <lineage>
        <taxon>Bacteria</taxon>
        <taxon>Pseudomonadati</taxon>
        <taxon>Pseudomonadota</taxon>
        <taxon>Alphaproteobacteria</taxon>
        <taxon>Rhodobacterales</taxon>
        <taxon>Roseobacteraceae</taxon>
        <taxon>Roseobacter</taxon>
    </lineage>
</organism>
<dbReference type="SMART" id="SM00530">
    <property type="entry name" value="HTH_XRE"/>
    <property type="match status" value="1"/>
</dbReference>
<dbReference type="SUPFAM" id="SSF47413">
    <property type="entry name" value="lambda repressor-like DNA-binding domains"/>
    <property type="match status" value="1"/>
</dbReference>
<accession>F7ZEI4</accession>
<dbReference type="HOGENOM" id="CLU_083309_0_0_5"/>
<dbReference type="PROSITE" id="PS50943">
    <property type="entry name" value="HTH_CROC1"/>
    <property type="match status" value="1"/>
</dbReference>
<dbReference type="Gene3D" id="1.10.260.40">
    <property type="entry name" value="lambda repressor-like DNA-binding domains"/>
    <property type="match status" value="1"/>
</dbReference>
<evidence type="ECO:0000313" key="2">
    <source>
        <dbReference type="EMBL" id="AEI95880.1"/>
    </source>
</evidence>
<sequence length="257" mass="28717">MKFGQTLTEARRRFRASQTQLSALSGISQRQISFLESGRAVPRRQTVDKLAEALALNYEDAAPLYAAAGFLHWNARVEWSDVAFDEIRSPVAAVLQKQEPYPAYAVNRAGDILTSNQAFCSLVTQALGKGGVQDRLRRNIYDLTLSPDGIGRFLLNPEQVVPHVLRRLNMAALISADARHVLDRNQQTPLARKYAPRSREPMRGMPVFPERYRINTAEIGLIAITASFGSPEDAVAQEIQIEFFLPSDKTTFDWLSA</sequence>
<protein>
    <submittedName>
        <fullName evidence="2">Helix-turn-helix protein, XRE family</fullName>
    </submittedName>
</protein>
<dbReference type="Proteomes" id="UP000001353">
    <property type="component" value="Chromosome"/>
</dbReference>
<dbReference type="PANTHER" id="PTHR35010">
    <property type="entry name" value="BLL4672 PROTEIN-RELATED"/>
    <property type="match status" value="1"/>
</dbReference>
<dbReference type="RefSeq" id="WP_013963760.1">
    <property type="nucleotide sequence ID" value="NC_015730.1"/>
</dbReference>
<dbReference type="KEGG" id="rli:RLO149_c039790"/>
<dbReference type="EMBL" id="CP002623">
    <property type="protein sequence ID" value="AEI95880.1"/>
    <property type="molecule type" value="Genomic_DNA"/>
</dbReference>
<dbReference type="AlphaFoldDB" id="F7ZEI4"/>
<dbReference type="InterPro" id="IPR041413">
    <property type="entry name" value="MLTR_LBD"/>
</dbReference>
<dbReference type="GO" id="GO:0003677">
    <property type="term" value="F:DNA binding"/>
    <property type="evidence" value="ECO:0007669"/>
    <property type="project" value="InterPro"/>
</dbReference>
<dbReference type="InterPro" id="IPR001387">
    <property type="entry name" value="Cro/C1-type_HTH"/>
</dbReference>
<dbReference type="eggNOG" id="COG1396">
    <property type="taxonomic scope" value="Bacteria"/>
</dbReference>
<dbReference type="Pfam" id="PF17765">
    <property type="entry name" value="MLTR_LBD"/>
    <property type="match status" value="1"/>
</dbReference>
<evidence type="ECO:0000259" key="1">
    <source>
        <dbReference type="PROSITE" id="PS50943"/>
    </source>
</evidence>
<dbReference type="Pfam" id="PF13560">
    <property type="entry name" value="HTH_31"/>
    <property type="match status" value="1"/>
</dbReference>
<dbReference type="STRING" id="391595.RLO149_c039790"/>
<feature type="domain" description="HTH cro/C1-type" evidence="1">
    <location>
        <begin position="7"/>
        <end position="61"/>
    </location>
</feature>
<dbReference type="PANTHER" id="PTHR35010:SF4">
    <property type="entry name" value="BLL5781 PROTEIN"/>
    <property type="match status" value="1"/>
</dbReference>
<gene>
    <name evidence="2" type="ordered locus">RLO149_c039790</name>
</gene>
<dbReference type="OrthoDB" id="9785973at2"/>
<evidence type="ECO:0000313" key="3">
    <source>
        <dbReference type="Proteomes" id="UP000001353"/>
    </source>
</evidence>
<reference evidence="2 3" key="1">
    <citation type="journal article" date="2011" name="BMC Genomics">
        <title>Comparative genome analysis and genome-guided physiological analysis of Roseobacter litoralis.</title>
        <authorList>
            <person name="Kalhoefer D."/>
            <person name="Thole S."/>
            <person name="Voget S."/>
            <person name="Lehmann R."/>
            <person name="Liesegang H."/>
            <person name="Wollher A."/>
            <person name="Daniel R."/>
            <person name="Simon M."/>
            <person name="Brinkhoff T."/>
        </authorList>
    </citation>
    <scope>NUCLEOTIDE SEQUENCE [LARGE SCALE GENOMIC DNA]</scope>
    <source>
        <strain evidence="3">ATCC 49566 / DSM 6996 / JCM 21268 / NBRC 15278 / OCh 149</strain>
    </source>
</reference>
<keyword evidence="3" id="KW-1185">Reference proteome</keyword>
<dbReference type="Gene3D" id="3.30.450.180">
    <property type="match status" value="1"/>
</dbReference>
<name>F7ZEI4_ROSLO</name>